<feature type="region of interest" description="Disordered" evidence="1">
    <location>
        <begin position="135"/>
        <end position="161"/>
    </location>
</feature>
<evidence type="ECO:0000313" key="3">
    <source>
        <dbReference type="Proteomes" id="UP001642540"/>
    </source>
</evidence>
<reference evidence="2 3" key="1">
    <citation type="submission" date="2024-08" db="EMBL/GenBank/DDBJ databases">
        <authorList>
            <person name="Cucini C."/>
            <person name="Frati F."/>
        </authorList>
    </citation>
    <scope>NUCLEOTIDE SEQUENCE [LARGE SCALE GENOMIC DNA]</scope>
</reference>
<accession>A0ABP1R4G5</accession>
<gene>
    <name evidence="2" type="ORF">ODALV1_LOCUS18554</name>
</gene>
<protein>
    <recommendedName>
        <fullName evidence="4">Retrotransposon gag domain-containing protein</fullName>
    </recommendedName>
</protein>
<dbReference type="EMBL" id="CAXLJM020000060">
    <property type="protein sequence ID" value="CAL8119447.1"/>
    <property type="molecule type" value="Genomic_DNA"/>
</dbReference>
<evidence type="ECO:0000256" key="1">
    <source>
        <dbReference type="SAM" id="MobiDB-lite"/>
    </source>
</evidence>
<sequence length="161" mass="18833">MAAAPTFNGDDPTLDGLSQDQLNYLNAQLTRHVNDAAAPATGVVTVNTRIDPPIYYPDTMSAASFFSNCEKYFRAQGYPENQYHNMLHTILKHNVKLWYDSVMDRIDSWDNFKEWFSQRFDKPYDKERRIKLYTRTQRNNPGSYSNQNQNIQRRIKQTARA</sequence>
<keyword evidence="3" id="KW-1185">Reference proteome</keyword>
<feature type="compositionally biased region" description="Polar residues" evidence="1">
    <location>
        <begin position="135"/>
        <end position="145"/>
    </location>
</feature>
<organism evidence="2 3">
    <name type="scientific">Orchesella dallaii</name>
    <dbReference type="NCBI Taxonomy" id="48710"/>
    <lineage>
        <taxon>Eukaryota</taxon>
        <taxon>Metazoa</taxon>
        <taxon>Ecdysozoa</taxon>
        <taxon>Arthropoda</taxon>
        <taxon>Hexapoda</taxon>
        <taxon>Collembola</taxon>
        <taxon>Entomobryomorpha</taxon>
        <taxon>Entomobryoidea</taxon>
        <taxon>Orchesellidae</taxon>
        <taxon>Orchesellinae</taxon>
        <taxon>Orchesella</taxon>
    </lineage>
</organism>
<dbReference type="Proteomes" id="UP001642540">
    <property type="component" value="Unassembled WGS sequence"/>
</dbReference>
<proteinExistence type="predicted"/>
<evidence type="ECO:0008006" key="4">
    <source>
        <dbReference type="Google" id="ProtNLM"/>
    </source>
</evidence>
<name>A0ABP1R4G5_9HEXA</name>
<evidence type="ECO:0000313" key="2">
    <source>
        <dbReference type="EMBL" id="CAL8119447.1"/>
    </source>
</evidence>
<comment type="caution">
    <text evidence="2">The sequence shown here is derived from an EMBL/GenBank/DDBJ whole genome shotgun (WGS) entry which is preliminary data.</text>
</comment>